<dbReference type="EMBL" id="CAESAO010000189">
    <property type="protein sequence ID" value="CAB4347099.1"/>
    <property type="molecule type" value="Genomic_DNA"/>
</dbReference>
<evidence type="ECO:0000313" key="3">
    <source>
        <dbReference type="EMBL" id="CAB4347099.1"/>
    </source>
</evidence>
<dbReference type="GO" id="GO:0003993">
    <property type="term" value="F:acid phosphatase activity"/>
    <property type="evidence" value="ECO:0007669"/>
    <property type="project" value="InterPro"/>
</dbReference>
<organism evidence="3">
    <name type="scientific">freshwater metagenome</name>
    <dbReference type="NCBI Taxonomy" id="449393"/>
    <lineage>
        <taxon>unclassified sequences</taxon>
        <taxon>metagenomes</taxon>
        <taxon>ecological metagenomes</taxon>
    </lineage>
</organism>
<dbReference type="SUPFAM" id="SSF56300">
    <property type="entry name" value="Metallo-dependent phosphatases"/>
    <property type="match status" value="1"/>
</dbReference>
<reference evidence="3" key="1">
    <citation type="submission" date="2020-05" db="EMBL/GenBank/DDBJ databases">
        <authorList>
            <person name="Chiriac C."/>
            <person name="Salcher M."/>
            <person name="Ghai R."/>
            <person name="Kavagutti S V."/>
        </authorList>
    </citation>
    <scope>NUCLEOTIDE SEQUENCE</scope>
</reference>
<sequence>MNRRFAPVAAALMLFVTGCGNSDSGNATSATVQPPLSSLGSHTARLAIVGDIACASPTPTGDRCRQAATYAIAKKMNPDRVLVIGDTQYPDGALRLYRKSYAKSWGKFKPITFPVPGNHEYKTRGAAGYFDYFGAAAAKRGQGWHAATVGGWRVIGLNSVCAEVGGCDAGSPQSNWLANDLRRHAKLCTLAIWHYPRFSSGPHGNHANLAHFWQQLNAASGEIVLAGHDHDYERFRAMTSDGKESESGMPSFIVGTGGVKRYLDFKETPGSAAHSLHYGVLQLDLYSRGYSWKFIQTDGKIADSGQAACR</sequence>
<evidence type="ECO:0000256" key="1">
    <source>
        <dbReference type="ARBA" id="ARBA00022729"/>
    </source>
</evidence>
<proteinExistence type="predicted"/>
<accession>A0A6J6A0S9</accession>
<dbReference type="Gene3D" id="3.60.21.10">
    <property type="match status" value="1"/>
</dbReference>
<feature type="domain" description="Calcineurin-like phosphoesterase" evidence="2">
    <location>
        <begin position="45"/>
        <end position="232"/>
    </location>
</feature>
<keyword evidence="1" id="KW-0732">Signal</keyword>
<dbReference type="InterPro" id="IPR039331">
    <property type="entry name" value="PAPs-like"/>
</dbReference>
<protein>
    <submittedName>
        <fullName evidence="3">Unannotated protein</fullName>
    </submittedName>
</protein>
<dbReference type="PANTHER" id="PTHR22953">
    <property type="entry name" value="ACID PHOSPHATASE RELATED"/>
    <property type="match status" value="1"/>
</dbReference>
<dbReference type="PANTHER" id="PTHR22953:SF153">
    <property type="entry name" value="PURPLE ACID PHOSPHATASE"/>
    <property type="match status" value="1"/>
</dbReference>
<name>A0A6J6A0S9_9ZZZZ</name>
<dbReference type="InterPro" id="IPR004843">
    <property type="entry name" value="Calcineurin-like_PHP"/>
</dbReference>
<dbReference type="Pfam" id="PF00149">
    <property type="entry name" value="Metallophos"/>
    <property type="match status" value="1"/>
</dbReference>
<gene>
    <name evidence="3" type="ORF">UFOPK3522_01568</name>
</gene>
<dbReference type="AlphaFoldDB" id="A0A6J6A0S9"/>
<evidence type="ECO:0000259" key="2">
    <source>
        <dbReference type="Pfam" id="PF00149"/>
    </source>
</evidence>
<dbReference type="PROSITE" id="PS51257">
    <property type="entry name" value="PROKAR_LIPOPROTEIN"/>
    <property type="match status" value="1"/>
</dbReference>
<dbReference type="InterPro" id="IPR029052">
    <property type="entry name" value="Metallo-depent_PP-like"/>
</dbReference>